<dbReference type="InterPro" id="IPR034084">
    <property type="entry name" value="Thermitase-like_dom"/>
</dbReference>
<dbReference type="PROSITE" id="PS00136">
    <property type="entry name" value="SUBTILASE_ASP"/>
    <property type="match status" value="1"/>
</dbReference>
<dbReference type="InterPro" id="IPR000209">
    <property type="entry name" value="Peptidase_S8/S53_dom"/>
</dbReference>
<keyword evidence="6 9" id="KW-0378">Hydrolase</keyword>
<keyword evidence="4" id="KW-0964">Secreted</keyword>
<sequence length="404" mass="44110">MKNRKYLFTLLTIIVFVSSLSFLHVIPTKAAWDKTSKKEDEQIIVKFNKEVSTIEKSNLYRQKNAKVISRNTQLGFDVIQVQGQSIQQALQEYRQLPGIDYVEPSKVYRAVWTPNDCYYSSNQNASLQKMQIPKAWDITRGSTDTVVAVVDSGVQSTHPDLKGKVISGYDYVQNNTDPSKDELGHGTHIAGTIAAVTDNEIGIAGIAPNVKILSVRVLDRNGYSYNDVIANGITYAADHGAKVINLSIAMQDPSQVLEDAVNYAWDKGVVLVAGAGNASTSQPYYPAAYSNVISVAATDSNDAKWDRSNYGISVDVSAPGVDIMSTVPTNWNLETPYSTKSGTSMATANVSGVVALLASQGFSNIQIRDAIEKSADKIPGTGEYWKHGRVNAYKALTNVYFDLK</sequence>
<dbReference type="GO" id="GO:0006508">
    <property type="term" value="P:proteolysis"/>
    <property type="evidence" value="ECO:0007669"/>
    <property type="project" value="UniProtKB-KW"/>
</dbReference>
<dbReference type="PRINTS" id="PR00723">
    <property type="entry name" value="SUBTILISIN"/>
</dbReference>
<evidence type="ECO:0000313" key="12">
    <source>
        <dbReference type="EMBL" id="AHA75515.1"/>
    </source>
</evidence>
<evidence type="ECO:0000256" key="9">
    <source>
        <dbReference type="PROSITE-ProRule" id="PRU01240"/>
    </source>
</evidence>
<dbReference type="Pfam" id="PF22148">
    <property type="entry name" value="Fervidolysin_NPro-like"/>
    <property type="match status" value="1"/>
</dbReference>
<dbReference type="EMBL" id="CP005938">
    <property type="protein sequence ID" value="AHA75515.1"/>
    <property type="molecule type" value="Genomic_DNA"/>
</dbReference>
<name>A0A9W3PJH1_BACTU</name>
<evidence type="ECO:0000256" key="5">
    <source>
        <dbReference type="ARBA" id="ARBA00022670"/>
    </source>
</evidence>
<evidence type="ECO:0000256" key="7">
    <source>
        <dbReference type="ARBA" id="ARBA00022825"/>
    </source>
</evidence>
<dbReference type="Gene3D" id="3.40.50.200">
    <property type="entry name" value="Peptidase S8/S53 domain"/>
    <property type="match status" value="1"/>
</dbReference>
<dbReference type="CDD" id="cd07484">
    <property type="entry name" value="Peptidases_S8_Thermitase_like"/>
    <property type="match status" value="1"/>
</dbReference>
<evidence type="ECO:0000259" key="11">
    <source>
        <dbReference type="Pfam" id="PF22148"/>
    </source>
</evidence>
<keyword evidence="7 9" id="KW-0720">Serine protease</keyword>
<dbReference type="InterPro" id="IPR036852">
    <property type="entry name" value="Peptidase_S8/S53_dom_sf"/>
</dbReference>
<keyword evidence="8" id="KW-0106">Calcium</keyword>
<dbReference type="GO" id="GO:0004252">
    <property type="term" value="F:serine-type endopeptidase activity"/>
    <property type="evidence" value="ECO:0007669"/>
    <property type="project" value="UniProtKB-UniRule"/>
</dbReference>
<dbReference type="PROSITE" id="PS51892">
    <property type="entry name" value="SUBTILASE"/>
    <property type="match status" value="1"/>
</dbReference>
<feature type="active site" description="Charge relay system" evidence="9">
    <location>
        <position position="344"/>
    </location>
</feature>
<dbReference type="InterPro" id="IPR050131">
    <property type="entry name" value="Peptidase_S8_subtilisin-like"/>
</dbReference>
<dbReference type="InterPro" id="IPR054399">
    <property type="entry name" value="Fervidolysin-like_N_prodom"/>
</dbReference>
<evidence type="ECO:0000256" key="8">
    <source>
        <dbReference type="ARBA" id="ARBA00022837"/>
    </source>
</evidence>
<dbReference type="Proteomes" id="UP000018566">
    <property type="component" value="Plasmid pBMB0231"/>
</dbReference>
<dbReference type="Pfam" id="PF00082">
    <property type="entry name" value="Peptidase_S8"/>
    <property type="match status" value="1"/>
</dbReference>
<comment type="similarity">
    <text evidence="3 9">Belongs to the peptidase S8 family.</text>
</comment>
<dbReference type="PANTHER" id="PTHR43806">
    <property type="entry name" value="PEPTIDASE S8"/>
    <property type="match status" value="1"/>
</dbReference>
<geneLocation type="plasmid" evidence="12 13">
    <name>pBMB0231</name>
</geneLocation>
<dbReference type="SUPFAM" id="SSF52743">
    <property type="entry name" value="Subtilisin-like"/>
    <property type="match status" value="1"/>
</dbReference>
<protein>
    <submittedName>
        <fullName evidence="12">Alkaline serine protease, subtilase family protein</fullName>
    </submittedName>
</protein>
<reference evidence="12 13" key="1">
    <citation type="submission" date="2013-05" db="EMBL/GenBank/DDBJ databases">
        <title>Complete genome sequence of Bacillus thuringiensis YBT-1518, a typical strain with high toxicity to nematode.</title>
        <authorList>
            <person name="Wang P."/>
            <person name="Zhang C."/>
            <person name="Guo M."/>
            <person name="Guo S."/>
            <person name="Zhu Y."/>
            <person name="Zheng J."/>
            <person name="Zhu L."/>
            <person name="Ruan L."/>
            <person name="Peng D."/>
            <person name="Sun M."/>
        </authorList>
    </citation>
    <scope>NUCLEOTIDE SEQUENCE [LARGE SCALE GENOMIC DNA]</scope>
    <source>
        <strain evidence="12 13">YBT-1518</strain>
        <plasmid evidence="12 13">pBMB0231</plasmid>
    </source>
</reference>
<feature type="domain" description="Fervidolysin-like N-terminal prodomain" evidence="11">
    <location>
        <begin position="41"/>
        <end position="105"/>
    </location>
</feature>
<evidence type="ECO:0000256" key="2">
    <source>
        <dbReference type="ARBA" id="ARBA00004613"/>
    </source>
</evidence>
<comment type="cofactor">
    <cofactor evidence="1">
        <name>Ca(2+)</name>
        <dbReference type="ChEBI" id="CHEBI:29108"/>
    </cofactor>
</comment>
<dbReference type="InterPro" id="IPR022398">
    <property type="entry name" value="Peptidase_S8_His-AS"/>
</dbReference>
<dbReference type="PANTHER" id="PTHR43806:SF11">
    <property type="entry name" value="CEREVISIN-RELATED"/>
    <property type="match status" value="1"/>
</dbReference>
<dbReference type="GO" id="GO:0005576">
    <property type="term" value="C:extracellular region"/>
    <property type="evidence" value="ECO:0007669"/>
    <property type="project" value="UniProtKB-SubCell"/>
</dbReference>
<evidence type="ECO:0000256" key="4">
    <source>
        <dbReference type="ARBA" id="ARBA00022525"/>
    </source>
</evidence>
<organism evidence="12 13">
    <name type="scientific">Bacillus thuringiensis YBT-1518</name>
    <dbReference type="NCBI Taxonomy" id="529122"/>
    <lineage>
        <taxon>Bacteria</taxon>
        <taxon>Bacillati</taxon>
        <taxon>Bacillota</taxon>
        <taxon>Bacilli</taxon>
        <taxon>Bacillales</taxon>
        <taxon>Bacillaceae</taxon>
        <taxon>Bacillus</taxon>
        <taxon>Bacillus cereus group</taxon>
    </lineage>
</organism>
<keyword evidence="5 9" id="KW-0645">Protease</keyword>
<evidence type="ECO:0000259" key="10">
    <source>
        <dbReference type="Pfam" id="PF00082"/>
    </source>
</evidence>
<dbReference type="InterPro" id="IPR015500">
    <property type="entry name" value="Peptidase_S8_subtilisin-rel"/>
</dbReference>
<dbReference type="KEGG" id="bthu:YBT1518_34191"/>
<feature type="domain" description="Peptidase S8/S53" evidence="10">
    <location>
        <begin position="143"/>
        <end position="377"/>
    </location>
</feature>
<proteinExistence type="inferred from homology"/>
<evidence type="ECO:0000256" key="1">
    <source>
        <dbReference type="ARBA" id="ARBA00001913"/>
    </source>
</evidence>
<gene>
    <name evidence="12" type="ORF">YBT1518_34191</name>
</gene>
<feature type="active site" description="Charge relay system" evidence="9">
    <location>
        <position position="151"/>
    </location>
</feature>
<feature type="active site" description="Charge relay system" evidence="9">
    <location>
        <position position="185"/>
    </location>
</feature>
<dbReference type="AlphaFoldDB" id="A0A9W3PJH1"/>
<evidence type="ECO:0000256" key="6">
    <source>
        <dbReference type="ARBA" id="ARBA00022801"/>
    </source>
</evidence>
<keyword evidence="12" id="KW-0614">Plasmid</keyword>
<evidence type="ECO:0000256" key="3">
    <source>
        <dbReference type="ARBA" id="ARBA00011073"/>
    </source>
</evidence>
<comment type="subcellular location">
    <subcellularLocation>
        <location evidence="2">Secreted</location>
    </subcellularLocation>
</comment>
<evidence type="ECO:0000313" key="13">
    <source>
        <dbReference type="Proteomes" id="UP000018566"/>
    </source>
</evidence>
<dbReference type="InterPro" id="IPR023827">
    <property type="entry name" value="Peptidase_S8_Asp-AS"/>
</dbReference>
<accession>A0A9W3PJH1</accession>
<dbReference type="PROSITE" id="PS00137">
    <property type="entry name" value="SUBTILASE_HIS"/>
    <property type="match status" value="1"/>
</dbReference>